<gene>
    <name evidence="1" type="ORF">TrRE_jg12397</name>
</gene>
<proteinExistence type="predicted"/>
<dbReference type="EMBL" id="BRXZ01003533">
    <property type="protein sequence ID" value="GMH56565.1"/>
    <property type="molecule type" value="Genomic_DNA"/>
</dbReference>
<reference evidence="1" key="1">
    <citation type="submission" date="2022-07" db="EMBL/GenBank/DDBJ databases">
        <title>Genome analysis of Parmales, a sister group of diatoms, reveals the evolutionary specialization of diatoms from phago-mixotrophs to photoautotrophs.</title>
        <authorList>
            <person name="Ban H."/>
            <person name="Sato S."/>
            <person name="Yoshikawa S."/>
            <person name="Kazumasa Y."/>
            <person name="Nakamura Y."/>
            <person name="Ichinomiya M."/>
            <person name="Saitoh K."/>
            <person name="Sato N."/>
            <person name="Blanc-Mathieu R."/>
            <person name="Endo H."/>
            <person name="Kuwata A."/>
            <person name="Ogata H."/>
        </authorList>
    </citation>
    <scope>NUCLEOTIDE SEQUENCE</scope>
</reference>
<comment type="caution">
    <text evidence="1">The sequence shown here is derived from an EMBL/GenBank/DDBJ whole genome shotgun (WGS) entry which is preliminary data.</text>
</comment>
<evidence type="ECO:0000313" key="1">
    <source>
        <dbReference type="EMBL" id="GMH56565.1"/>
    </source>
</evidence>
<dbReference type="Proteomes" id="UP001165082">
    <property type="component" value="Unassembled WGS sequence"/>
</dbReference>
<name>A0A9W6ZTU1_9STRA</name>
<keyword evidence="2" id="KW-1185">Reference proteome</keyword>
<accession>A0A9W6ZTU1</accession>
<protein>
    <submittedName>
        <fullName evidence="1">Uncharacterized protein</fullName>
    </submittedName>
</protein>
<evidence type="ECO:0000313" key="2">
    <source>
        <dbReference type="Proteomes" id="UP001165082"/>
    </source>
</evidence>
<organism evidence="1 2">
    <name type="scientific">Triparma retinervis</name>
    <dbReference type="NCBI Taxonomy" id="2557542"/>
    <lineage>
        <taxon>Eukaryota</taxon>
        <taxon>Sar</taxon>
        <taxon>Stramenopiles</taxon>
        <taxon>Ochrophyta</taxon>
        <taxon>Bolidophyceae</taxon>
        <taxon>Parmales</taxon>
        <taxon>Triparmaceae</taxon>
        <taxon>Triparma</taxon>
    </lineage>
</organism>
<dbReference type="AlphaFoldDB" id="A0A9W6ZTU1"/>
<sequence length="182" mass="21028">MCTASAALHTARDARTGKIEGVEVSEEGVGRETMVKPGNRWVVVWGGDRRYLRRLFRNPHYDYKHQDTDTLANHLATVAFEWLHLPANNFSQVEIARRLQLFSSTYRVGELGKRQSRPPGAKDPTVLREAWQQGRFFTEGIYSAKTHEEGKERADELQKDLHMNYIVPKLRAMYMAKYGKDF</sequence>